<dbReference type="Proteomes" id="UP000838878">
    <property type="component" value="Chromosome 1"/>
</dbReference>
<sequence length="109" mass="12409">MVQGLCTPTSKVEGESYTNCNIYYSTKANSRRSVRFLRVFTLTFALPPRARHQPDGFGDKADICIASGPGSWSHHDLYSTLNCQPALIVLLSYYLLQLVLKQEFRIHRE</sequence>
<proteinExistence type="predicted"/>
<accession>A0A8J9U3R6</accession>
<evidence type="ECO:0000313" key="2">
    <source>
        <dbReference type="Proteomes" id="UP000838878"/>
    </source>
</evidence>
<gene>
    <name evidence="1" type="ORF">BINO364_LOCUS541</name>
</gene>
<dbReference type="AlphaFoldDB" id="A0A8J9U3R6"/>
<organism evidence="1 2">
    <name type="scientific">Brenthis ino</name>
    <name type="common">lesser marbled fritillary</name>
    <dbReference type="NCBI Taxonomy" id="405034"/>
    <lineage>
        <taxon>Eukaryota</taxon>
        <taxon>Metazoa</taxon>
        <taxon>Ecdysozoa</taxon>
        <taxon>Arthropoda</taxon>
        <taxon>Hexapoda</taxon>
        <taxon>Insecta</taxon>
        <taxon>Pterygota</taxon>
        <taxon>Neoptera</taxon>
        <taxon>Endopterygota</taxon>
        <taxon>Lepidoptera</taxon>
        <taxon>Glossata</taxon>
        <taxon>Ditrysia</taxon>
        <taxon>Papilionoidea</taxon>
        <taxon>Nymphalidae</taxon>
        <taxon>Heliconiinae</taxon>
        <taxon>Argynnini</taxon>
        <taxon>Brenthis</taxon>
    </lineage>
</organism>
<evidence type="ECO:0000313" key="1">
    <source>
        <dbReference type="EMBL" id="CAH0713376.1"/>
    </source>
</evidence>
<name>A0A8J9U3R6_9NEOP</name>
<keyword evidence="2" id="KW-1185">Reference proteome</keyword>
<reference evidence="1" key="1">
    <citation type="submission" date="2021-12" db="EMBL/GenBank/DDBJ databases">
        <authorList>
            <person name="Martin H S."/>
        </authorList>
    </citation>
    <scope>NUCLEOTIDE SEQUENCE</scope>
</reference>
<dbReference type="EMBL" id="OV170221">
    <property type="protein sequence ID" value="CAH0713376.1"/>
    <property type="molecule type" value="Genomic_DNA"/>
</dbReference>
<protein>
    <submittedName>
        <fullName evidence="1">Uncharacterized protein</fullName>
    </submittedName>
</protein>
<feature type="non-terminal residue" evidence="1">
    <location>
        <position position="109"/>
    </location>
</feature>